<dbReference type="eggNOG" id="ENOG502RK22">
    <property type="taxonomic scope" value="Eukaryota"/>
</dbReference>
<sequence>MRLSIFALLCFFSLSVLTTDPTIDTLFVIKDTDTHGGCRQRRQALENYLSESRALVAAGLQAIEHAKDSSARESVVAKRYLYTYFRAADDASINFVESFLISVRNFLSGDSDARVLKTPHLYCDDTWLVKLEPTDIAWDREKNDVYTIGNDGVFQPVPIDQIEDYRQYLWVLDEKGNWERTGRVPYWSDDLSQYVFDDSYKKGKTYCTNSAQNLGVSQEQTRPSTLTLCPRSFKSKVNLAKLGNTAPKARMTLANVLPQSGTFYHELYHVVLGNDETPDLSYQWTESQEWLQGKQPTSILEPYDKDHEQLIRHNPESYLWFTVGYWYFLQTQWSGSSDNRWSFDTGVAQLISI</sequence>
<dbReference type="Proteomes" id="UP000019376">
    <property type="component" value="Unassembled WGS sequence"/>
</dbReference>
<proteinExistence type="predicted"/>
<evidence type="ECO:0000313" key="3">
    <source>
        <dbReference type="Proteomes" id="UP000019376"/>
    </source>
</evidence>
<evidence type="ECO:0008006" key="4">
    <source>
        <dbReference type="Google" id="ProtNLM"/>
    </source>
</evidence>
<dbReference type="AlphaFoldDB" id="S7ZN67"/>
<keyword evidence="3" id="KW-1185">Reference proteome</keyword>
<accession>S7ZN67</accession>
<gene>
    <name evidence="2" type="ORF">PDE_07084</name>
</gene>
<name>S7ZN67_PENO1</name>
<organism evidence="2 3">
    <name type="scientific">Penicillium oxalicum (strain 114-2 / CGMCC 5302)</name>
    <name type="common">Penicillium decumbens</name>
    <dbReference type="NCBI Taxonomy" id="933388"/>
    <lineage>
        <taxon>Eukaryota</taxon>
        <taxon>Fungi</taxon>
        <taxon>Dikarya</taxon>
        <taxon>Ascomycota</taxon>
        <taxon>Pezizomycotina</taxon>
        <taxon>Eurotiomycetes</taxon>
        <taxon>Eurotiomycetidae</taxon>
        <taxon>Eurotiales</taxon>
        <taxon>Aspergillaceae</taxon>
        <taxon>Penicillium</taxon>
    </lineage>
</organism>
<feature type="chain" id="PRO_5004548061" description="Lysine-specific metallo-endopeptidase domain-containing protein" evidence="1">
    <location>
        <begin position="19"/>
        <end position="353"/>
    </location>
</feature>
<dbReference type="PhylomeDB" id="S7ZN67"/>
<dbReference type="GO" id="GO:0008237">
    <property type="term" value="F:metallopeptidase activity"/>
    <property type="evidence" value="ECO:0007669"/>
    <property type="project" value="InterPro"/>
</dbReference>
<evidence type="ECO:0000256" key="1">
    <source>
        <dbReference type="SAM" id="SignalP"/>
    </source>
</evidence>
<reference evidence="2 3" key="1">
    <citation type="journal article" date="2013" name="PLoS ONE">
        <title>Genomic and secretomic analyses reveal unique features of the lignocellulolytic enzyme system of Penicillium decumbens.</title>
        <authorList>
            <person name="Liu G."/>
            <person name="Zhang L."/>
            <person name="Wei X."/>
            <person name="Zou G."/>
            <person name="Qin Y."/>
            <person name="Ma L."/>
            <person name="Li J."/>
            <person name="Zheng H."/>
            <person name="Wang S."/>
            <person name="Wang C."/>
            <person name="Xun L."/>
            <person name="Zhao G.-P."/>
            <person name="Zhou Z."/>
            <person name="Qu Y."/>
        </authorList>
    </citation>
    <scope>NUCLEOTIDE SEQUENCE [LARGE SCALE GENOMIC DNA]</scope>
    <source>
        <strain evidence="3">114-2 / CGMCC 5302</strain>
    </source>
</reference>
<dbReference type="OrthoDB" id="4259138at2759"/>
<dbReference type="HOGENOM" id="CLU_785517_0_0_1"/>
<protein>
    <recommendedName>
        <fullName evidence="4">Lysine-specific metallo-endopeptidase domain-containing protein</fullName>
    </recommendedName>
</protein>
<feature type="signal peptide" evidence="1">
    <location>
        <begin position="1"/>
        <end position="18"/>
    </location>
</feature>
<evidence type="ECO:0000313" key="2">
    <source>
        <dbReference type="EMBL" id="EPS32125.1"/>
    </source>
</evidence>
<dbReference type="InterPro" id="IPR024079">
    <property type="entry name" value="MetalloPept_cat_dom_sf"/>
</dbReference>
<dbReference type="Gene3D" id="3.40.390.10">
    <property type="entry name" value="Collagenase (Catalytic Domain)"/>
    <property type="match status" value="1"/>
</dbReference>
<keyword evidence="1" id="KW-0732">Signal</keyword>
<dbReference type="EMBL" id="KB644414">
    <property type="protein sequence ID" value="EPS32125.1"/>
    <property type="molecule type" value="Genomic_DNA"/>
</dbReference>